<feature type="compositionally biased region" description="Gly residues" evidence="1">
    <location>
        <begin position="19"/>
        <end position="29"/>
    </location>
</feature>
<dbReference type="EMBL" id="QWDE01000002">
    <property type="protein sequence ID" value="RFZ82689.1"/>
    <property type="molecule type" value="Genomic_DNA"/>
</dbReference>
<sequence length="93" mass="10265">MGAGITPPKIHATYQAGKSGTGEGKNGGGVNWKEAERLRYCRRGLAQVQALLLRQLCRALLFTRLPLISKRHELQARASTRESKPRTLLGLQI</sequence>
<proteinExistence type="predicted"/>
<gene>
    <name evidence="2" type="ORF">DYU05_10945</name>
</gene>
<evidence type="ECO:0000256" key="1">
    <source>
        <dbReference type="SAM" id="MobiDB-lite"/>
    </source>
</evidence>
<accession>A0A3E2NNW2</accession>
<dbReference type="Proteomes" id="UP000260823">
    <property type="component" value="Unassembled WGS sequence"/>
</dbReference>
<comment type="caution">
    <text evidence="2">The sequence shown here is derived from an EMBL/GenBank/DDBJ whole genome shotgun (WGS) entry which is preliminary data.</text>
</comment>
<evidence type="ECO:0000313" key="3">
    <source>
        <dbReference type="Proteomes" id="UP000260823"/>
    </source>
</evidence>
<keyword evidence="3" id="KW-1185">Reference proteome</keyword>
<protein>
    <submittedName>
        <fullName evidence="2">Uncharacterized protein</fullName>
    </submittedName>
</protein>
<dbReference type="AlphaFoldDB" id="A0A3E2NNW2"/>
<evidence type="ECO:0000313" key="2">
    <source>
        <dbReference type="EMBL" id="RFZ82689.1"/>
    </source>
</evidence>
<organism evidence="2 3">
    <name type="scientific">Mucilaginibacter terrenus</name>
    <dbReference type="NCBI Taxonomy" id="2482727"/>
    <lineage>
        <taxon>Bacteria</taxon>
        <taxon>Pseudomonadati</taxon>
        <taxon>Bacteroidota</taxon>
        <taxon>Sphingobacteriia</taxon>
        <taxon>Sphingobacteriales</taxon>
        <taxon>Sphingobacteriaceae</taxon>
        <taxon>Mucilaginibacter</taxon>
    </lineage>
</organism>
<name>A0A3E2NNW2_9SPHI</name>
<feature type="region of interest" description="Disordered" evidence="1">
    <location>
        <begin position="1"/>
        <end position="29"/>
    </location>
</feature>
<reference evidence="2 3" key="1">
    <citation type="submission" date="2018-08" db="EMBL/GenBank/DDBJ databases">
        <title>Mucilaginibacter terrae sp. nov., isolated from manganese diggings.</title>
        <authorList>
            <person name="Huang Y."/>
            <person name="Zhou Z."/>
        </authorList>
    </citation>
    <scope>NUCLEOTIDE SEQUENCE [LARGE SCALE GENOMIC DNA]</scope>
    <source>
        <strain evidence="2 3">ZH6</strain>
    </source>
</reference>